<dbReference type="OrthoDB" id="10255969at2759"/>
<dbReference type="GO" id="GO:0140359">
    <property type="term" value="F:ABC-type transporter activity"/>
    <property type="evidence" value="ECO:0007669"/>
    <property type="project" value="InterPro"/>
</dbReference>
<dbReference type="AlphaFoldDB" id="D8M087"/>
<sequence>MTTLINIMTGNLNLNMGQMKIFGYDGADVKRLRELIAVVPQFDTFFDDMTVEEHLTLVARLHHTNRNLIEGFCKEKAEVVGLSHDVFKRKASVLSGGQKRRLTLGMALMSQPRLLFLDEPTTCLDPETRFAIWDIVKRVQKEMSILITTHSMEEADALCTRIAIMTSQELQCIGDQVELKNKFGKGFLLLLSFAPEIRNAVEYVKFKICPDVEFLETKANIYSFTIMKDRVDLSKLLVTIMDMQRSNIITYWSINESSLSDVFEKICKVEEQ</sequence>
<dbReference type="PANTHER" id="PTHR19229">
    <property type="entry name" value="ATP-BINDING CASSETTE TRANSPORTER SUBFAMILY A ABCA"/>
    <property type="match status" value="1"/>
</dbReference>
<dbReference type="Proteomes" id="UP000008312">
    <property type="component" value="Unassembled WGS sequence"/>
</dbReference>
<dbReference type="Pfam" id="PF00005">
    <property type="entry name" value="ABC_tran"/>
    <property type="match status" value="1"/>
</dbReference>
<dbReference type="PROSITE" id="PS00211">
    <property type="entry name" value="ABC_TRANSPORTER_1"/>
    <property type="match status" value="1"/>
</dbReference>
<dbReference type="InterPro" id="IPR026082">
    <property type="entry name" value="ABCA"/>
</dbReference>
<gene>
    <name evidence="2" type="ORF">GSBLH_T00001640001</name>
</gene>
<dbReference type="InterPro" id="IPR003439">
    <property type="entry name" value="ABC_transporter-like_ATP-bd"/>
</dbReference>
<name>D8M087_BLAHO</name>
<dbReference type="GO" id="GO:0005319">
    <property type="term" value="F:lipid transporter activity"/>
    <property type="evidence" value="ECO:0007669"/>
    <property type="project" value="TreeGrafter"/>
</dbReference>
<dbReference type="EMBL" id="FN668642">
    <property type="protein sequence ID" value="CBK21476.2"/>
    <property type="molecule type" value="Genomic_DNA"/>
</dbReference>
<protein>
    <recommendedName>
        <fullName evidence="1">ABC transporter domain-containing protein</fullName>
    </recommendedName>
</protein>
<dbReference type="InterPro" id="IPR027417">
    <property type="entry name" value="P-loop_NTPase"/>
</dbReference>
<evidence type="ECO:0000313" key="2">
    <source>
        <dbReference type="EMBL" id="CBK21476.2"/>
    </source>
</evidence>
<dbReference type="InParanoid" id="D8M087"/>
<keyword evidence="3" id="KW-1185">Reference proteome</keyword>
<dbReference type="OMA" id="INIMTGN"/>
<organism evidence="2">
    <name type="scientific">Blastocystis hominis</name>
    <dbReference type="NCBI Taxonomy" id="12968"/>
    <lineage>
        <taxon>Eukaryota</taxon>
        <taxon>Sar</taxon>
        <taxon>Stramenopiles</taxon>
        <taxon>Bigyra</taxon>
        <taxon>Opalozoa</taxon>
        <taxon>Opalinata</taxon>
        <taxon>Blastocystidae</taxon>
        <taxon>Blastocystis</taxon>
    </lineage>
</organism>
<dbReference type="InterPro" id="IPR017871">
    <property type="entry name" value="ABC_transporter-like_CS"/>
</dbReference>
<evidence type="ECO:0000313" key="3">
    <source>
        <dbReference type="Proteomes" id="UP000008312"/>
    </source>
</evidence>
<feature type="domain" description="ABC transporter" evidence="1">
    <location>
        <begin position="2"/>
        <end position="192"/>
    </location>
</feature>
<proteinExistence type="predicted"/>
<dbReference type="GO" id="GO:0005524">
    <property type="term" value="F:ATP binding"/>
    <property type="evidence" value="ECO:0007669"/>
    <property type="project" value="InterPro"/>
</dbReference>
<dbReference type="GO" id="GO:0016887">
    <property type="term" value="F:ATP hydrolysis activity"/>
    <property type="evidence" value="ECO:0007669"/>
    <property type="project" value="InterPro"/>
</dbReference>
<reference evidence="2" key="1">
    <citation type="submission" date="2010-02" db="EMBL/GenBank/DDBJ databases">
        <title>Sequencing and annotation of the Blastocystis hominis genome.</title>
        <authorList>
            <person name="Wincker P."/>
        </authorList>
    </citation>
    <scope>NUCLEOTIDE SEQUENCE</scope>
    <source>
        <strain evidence="2">Singapore isolate B</strain>
    </source>
</reference>
<accession>D8M087</accession>
<dbReference type="Gene3D" id="3.40.50.300">
    <property type="entry name" value="P-loop containing nucleotide triphosphate hydrolases"/>
    <property type="match status" value="1"/>
</dbReference>
<dbReference type="SUPFAM" id="SSF52540">
    <property type="entry name" value="P-loop containing nucleoside triphosphate hydrolases"/>
    <property type="match status" value="1"/>
</dbReference>
<dbReference type="GO" id="GO:0016020">
    <property type="term" value="C:membrane"/>
    <property type="evidence" value="ECO:0007669"/>
    <property type="project" value="InterPro"/>
</dbReference>
<dbReference type="GeneID" id="24918877"/>
<evidence type="ECO:0000259" key="1">
    <source>
        <dbReference type="PROSITE" id="PS50893"/>
    </source>
</evidence>
<dbReference type="RefSeq" id="XP_012895524.1">
    <property type="nucleotide sequence ID" value="XM_013040070.1"/>
</dbReference>
<dbReference type="PROSITE" id="PS50893">
    <property type="entry name" value="ABC_TRANSPORTER_2"/>
    <property type="match status" value="1"/>
</dbReference>